<dbReference type="Proteomes" id="UP000177810">
    <property type="component" value="Unassembled WGS sequence"/>
</dbReference>
<name>A0A1G2F3F8_9BACT</name>
<dbReference type="EMBL" id="MHMT01000016">
    <property type="protein sequence ID" value="OGZ32624.1"/>
    <property type="molecule type" value="Genomic_DNA"/>
</dbReference>
<sequence length="68" mass="7829">MEGLASLFLKEERKMTKQKWVCGRCKKEGEVTFKKGTDVMSVVHKIGDNHRRVSPRCEQPVGMLRVPK</sequence>
<accession>A0A1G2F3F8</accession>
<dbReference type="STRING" id="1801990.A2V69_00890"/>
<dbReference type="AlphaFoldDB" id="A0A1G2F3F8"/>
<reference evidence="1 2" key="1">
    <citation type="journal article" date="2016" name="Nat. Commun.">
        <title>Thousands of microbial genomes shed light on interconnected biogeochemical processes in an aquifer system.</title>
        <authorList>
            <person name="Anantharaman K."/>
            <person name="Brown C.T."/>
            <person name="Hug L.A."/>
            <person name="Sharon I."/>
            <person name="Castelle C.J."/>
            <person name="Probst A.J."/>
            <person name="Thomas B.C."/>
            <person name="Singh A."/>
            <person name="Wilkins M.J."/>
            <person name="Karaoz U."/>
            <person name="Brodie E.L."/>
            <person name="Williams K.H."/>
            <person name="Hubbard S.S."/>
            <person name="Banfield J.F."/>
        </authorList>
    </citation>
    <scope>NUCLEOTIDE SEQUENCE [LARGE SCALE GENOMIC DNA]</scope>
</reference>
<evidence type="ECO:0000313" key="1">
    <source>
        <dbReference type="EMBL" id="OGZ32624.1"/>
    </source>
</evidence>
<proteinExistence type="predicted"/>
<comment type="caution">
    <text evidence="1">The sequence shown here is derived from an EMBL/GenBank/DDBJ whole genome shotgun (WGS) entry which is preliminary data.</text>
</comment>
<protein>
    <submittedName>
        <fullName evidence="1">Uncharacterized protein</fullName>
    </submittedName>
</protein>
<evidence type="ECO:0000313" key="2">
    <source>
        <dbReference type="Proteomes" id="UP000177810"/>
    </source>
</evidence>
<organism evidence="1 2">
    <name type="scientific">Candidatus Portnoybacteria bacterium RBG_13_40_8</name>
    <dbReference type="NCBI Taxonomy" id="1801990"/>
    <lineage>
        <taxon>Bacteria</taxon>
        <taxon>Candidatus Portnoyibacteriota</taxon>
    </lineage>
</organism>
<gene>
    <name evidence="1" type="ORF">A2V69_00890</name>
</gene>